<accession>A0A3P7ZQU1</accession>
<protein>
    <submittedName>
        <fullName evidence="4">DNA helicase</fullName>
    </submittedName>
</protein>
<name>A0A183FW15_HELPZ</name>
<evidence type="ECO:0000256" key="1">
    <source>
        <dbReference type="SAM" id="MobiDB-lite"/>
    </source>
</evidence>
<dbReference type="OrthoDB" id="5798295at2759"/>
<reference evidence="2 3" key="1">
    <citation type="submission" date="2018-11" db="EMBL/GenBank/DDBJ databases">
        <authorList>
            <consortium name="Pathogen Informatics"/>
        </authorList>
    </citation>
    <scope>NUCLEOTIDE SEQUENCE [LARGE SCALE GENOMIC DNA]</scope>
</reference>
<gene>
    <name evidence="2" type="ORF">HPBE_LOCUS12585</name>
</gene>
<accession>A0A183FW15</accession>
<organism evidence="3 4">
    <name type="scientific">Heligmosomoides polygyrus</name>
    <name type="common">Parasitic roundworm</name>
    <dbReference type="NCBI Taxonomy" id="6339"/>
    <lineage>
        <taxon>Eukaryota</taxon>
        <taxon>Metazoa</taxon>
        <taxon>Ecdysozoa</taxon>
        <taxon>Nematoda</taxon>
        <taxon>Chromadorea</taxon>
        <taxon>Rhabditida</taxon>
        <taxon>Rhabditina</taxon>
        <taxon>Rhabditomorpha</taxon>
        <taxon>Strongyloidea</taxon>
        <taxon>Heligmosomidae</taxon>
        <taxon>Heligmosomoides</taxon>
    </lineage>
</organism>
<dbReference type="Proteomes" id="UP000050761">
    <property type="component" value="Unassembled WGS sequence"/>
</dbReference>
<reference evidence="4" key="2">
    <citation type="submission" date="2019-09" db="UniProtKB">
        <authorList>
            <consortium name="WormBaseParasite"/>
        </authorList>
    </citation>
    <scope>IDENTIFICATION</scope>
</reference>
<proteinExistence type="predicted"/>
<keyword evidence="3" id="KW-1185">Reference proteome</keyword>
<evidence type="ECO:0000313" key="2">
    <source>
        <dbReference type="EMBL" id="VDO92809.1"/>
    </source>
</evidence>
<dbReference type="WBParaSite" id="HPBE_0001258401-mRNA-1">
    <property type="protein sequence ID" value="HPBE_0001258401-mRNA-1"/>
    <property type="gene ID" value="HPBE_0001258401"/>
</dbReference>
<feature type="region of interest" description="Disordered" evidence="1">
    <location>
        <begin position="32"/>
        <end position="67"/>
    </location>
</feature>
<evidence type="ECO:0000313" key="4">
    <source>
        <dbReference type="WBParaSite" id="HPBE_0001258401-mRNA-1"/>
    </source>
</evidence>
<sequence>MLIDESSMTADRKRVIMAQMEKMAQKMVEKLIPGARSPSSIDDANGNDYTPIKSPQIYTTGKSSYRA</sequence>
<dbReference type="EMBL" id="UZAH01027559">
    <property type="protein sequence ID" value="VDO92809.1"/>
    <property type="molecule type" value="Genomic_DNA"/>
</dbReference>
<dbReference type="AlphaFoldDB" id="A0A183FW15"/>
<feature type="compositionally biased region" description="Polar residues" evidence="1">
    <location>
        <begin position="56"/>
        <end position="67"/>
    </location>
</feature>
<evidence type="ECO:0000313" key="3">
    <source>
        <dbReference type="Proteomes" id="UP000050761"/>
    </source>
</evidence>